<dbReference type="Proteomes" id="UP000521676">
    <property type="component" value="Unassembled WGS sequence"/>
</dbReference>
<evidence type="ECO:0000313" key="4">
    <source>
        <dbReference type="EMBL" id="NWJ44945.1"/>
    </source>
</evidence>
<dbReference type="InterPro" id="IPR009061">
    <property type="entry name" value="DNA-bd_dom_put_sf"/>
</dbReference>
<sequence length="180" mass="20670">MEVNKTKVPPPVDSPNNGIPKRGRGRPRTHPLEIEKSADSLAPENLPAYGVEITSTTHETETKRRGRKSKTPNPGSGFEVRISPDKAVYPLSIAADILKLHPRTLRIYEEQELVVPFRTKTQRRRYSQNDIFKLQFVQFLTQKRGVNLSGVKIILIMLEELRKTISDPIKYFFPDFIEME</sequence>
<evidence type="ECO:0000256" key="2">
    <source>
        <dbReference type="SAM" id="MobiDB-lite"/>
    </source>
</evidence>
<dbReference type="RefSeq" id="WP_341468719.1">
    <property type="nucleotide sequence ID" value="NZ_CP128399.1"/>
</dbReference>
<dbReference type="Pfam" id="PF13411">
    <property type="entry name" value="MerR_1"/>
    <property type="match status" value="1"/>
</dbReference>
<dbReference type="PANTHER" id="PTHR30204">
    <property type="entry name" value="REDOX-CYCLING DRUG-SENSING TRANSCRIPTIONAL ACTIVATOR SOXR"/>
    <property type="match status" value="1"/>
</dbReference>
<reference evidence="5" key="2">
    <citation type="journal article" date="2024" name="Nature">
        <title>Anoxygenic phototroph of the Chloroflexota uses a type I reaction centre.</title>
        <authorList>
            <person name="Tsuji J.M."/>
            <person name="Shaw N.A."/>
            <person name="Nagashima S."/>
            <person name="Venkiteswaran J.J."/>
            <person name="Schiff S.L."/>
            <person name="Watanabe T."/>
            <person name="Fukui M."/>
            <person name="Hanada S."/>
            <person name="Tank M."/>
            <person name="Neufeld J.D."/>
        </authorList>
    </citation>
    <scope>NUCLEOTIDE SEQUENCE</scope>
    <source>
        <strain evidence="5">L227-S17</strain>
    </source>
</reference>
<dbReference type="GO" id="GO:0003677">
    <property type="term" value="F:DNA binding"/>
    <property type="evidence" value="ECO:0007669"/>
    <property type="project" value="UniProtKB-KW"/>
</dbReference>
<dbReference type="Proteomes" id="UP001431572">
    <property type="component" value="Chromosome 1"/>
</dbReference>
<dbReference type="InterPro" id="IPR000551">
    <property type="entry name" value="MerR-type_HTH_dom"/>
</dbReference>
<keyword evidence="7" id="KW-1185">Reference proteome</keyword>
<dbReference type="PANTHER" id="PTHR30204:SF58">
    <property type="entry name" value="HTH-TYPE TRANSCRIPTIONAL REGULATOR YFMP"/>
    <property type="match status" value="1"/>
</dbReference>
<evidence type="ECO:0000313" key="5">
    <source>
        <dbReference type="EMBL" id="WJW66826.1"/>
    </source>
</evidence>
<reference evidence="4 6" key="1">
    <citation type="submission" date="2020-06" db="EMBL/GenBank/DDBJ databases">
        <title>Anoxygenic phototrophic Chloroflexota member uses a Type I reaction center.</title>
        <authorList>
            <person name="Tsuji J.M."/>
            <person name="Shaw N.A."/>
            <person name="Nagashima S."/>
            <person name="Venkiteswaran J."/>
            <person name="Schiff S.L."/>
            <person name="Hanada S."/>
            <person name="Tank M."/>
            <person name="Neufeld J.D."/>
        </authorList>
    </citation>
    <scope>NUCLEOTIDE SEQUENCE [LARGE SCALE GENOMIC DNA]</scope>
    <source>
        <strain evidence="4">L227-S17</strain>
    </source>
</reference>
<evidence type="ECO:0000313" key="7">
    <source>
        <dbReference type="Proteomes" id="UP001431572"/>
    </source>
</evidence>
<evidence type="ECO:0000256" key="1">
    <source>
        <dbReference type="ARBA" id="ARBA00023125"/>
    </source>
</evidence>
<dbReference type="AlphaFoldDB" id="A0A8T7M2V2"/>
<evidence type="ECO:0000259" key="3">
    <source>
        <dbReference type="PROSITE" id="PS50937"/>
    </source>
</evidence>
<dbReference type="EMBL" id="JACATZ010000001">
    <property type="protein sequence ID" value="NWJ44945.1"/>
    <property type="molecule type" value="Genomic_DNA"/>
</dbReference>
<dbReference type="SUPFAM" id="SSF46955">
    <property type="entry name" value="Putative DNA-binding domain"/>
    <property type="match status" value="1"/>
</dbReference>
<dbReference type="PROSITE" id="PS50937">
    <property type="entry name" value="HTH_MERR_2"/>
    <property type="match status" value="1"/>
</dbReference>
<proteinExistence type="predicted"/>
<evidence type="ECO:0000313" key="6">
    <source>
        <dbReference type="Proteomes" id="UP000521676"/>
    </source>
</evidence>
<organism evidence="4 6">
    <name type="scientific">Candidatus Chlorohelix allophototropha</name>
    <dbReference type="NCBI Taxonomy" id="3003348"/>
    <lineage>
        <taxon>Bacteria</taxon>
        <taxon>Bacillati</taxon>
        <taxon>Chloroflexota</taxon>
        <taxon>Chloroflexia</taxon>
        <taxon>Candidatus Chloroheliales</taxon>
        <taxon>Candidatus Chloroheliaceae</taxon>
        <taxon>Candidatus Chlorohelix</taxon>
    </lineage>
</organism>
<dbReference type="EMBL" id="CP128399">
    <property type="protein sequence ID" value="WJW66826.1"/>
    <property type="molecule type" value="Genomic_DNA"/>
</dbReference>
<accession>A0A8T7M2V2</accession>
<feature type="domain" description="HTH merR-type" evidence="3">
    <location>
        <begin position="88"/>
        <end position="157"/>
    </location>
</feature>
<gene>
    <name evidence="4" type="ORF">HXX08_03615</name>
    <name evidence="5" type="ORF">OZ401_000071</name>
</gene>
<protein>
    <submittedName>
        <fullName evidence="4">MerR family transcriptional regulator</fullName>
    </submittedName>
</protein>
<feature type="region of interest" description="Disordered" evidence="2">
    <location>
        <begin position="1"/>
        <end position="79"/>
    </location>
</feature>
<dbReference type="GO" id="GO:0003700">
    <property type="term" value="F:DNA-binding transcription factor activity"/>
    <property type="evidence" value="ECO:0007669"/>
    <property type="project" value="InterPro"/>
</dbReference>
<dbReference type="Gene3D" id="1.10.1660.10">
    <property type="match status" value="1"/>
</dbReference>
<dbReference type="SMART" id="SM00422">
    <property type="entry name" value="HTH_MERR"/>
    <property type="match status" value="1"/>
</dbReference>
<dbReference type="InterPro" id="IPR047057">
    <property type="entry name" value="MerR_fam"/>
</dbReference>
<name>A0A8T7M2V2_9CHLR</name>
<keyword evidence="1" id="KW-0238">DNA-binding</keyword>